<protein>
    <submittedName>
        <fullName evidence="1">Uncharacterized protein</fullName>
    </submittedName>
</protein>
<reference evidence="1 2" key="1">
    <citation type="journal article" date="2021" name="Plant Biotechnol. J.">
        <title>Multi-omics assisted identification of the key and species-specific regulatory components of drought-tolerant mechanisms in Gossypium stocksii.</title>
        <authorList>
            <person name="Yu D."/>
            <person name="Ke L."/>
            <person name="Zhang D."/>
            <person name="Wu Y."/>
            <person name="Sun Y."/>
            <person name="Mei J."/>
            <person name="Sun J."/>
            <person name="Sun Y."/>
        </authorList>
    </citation>
    <scope>NUCLEOTIDE SEQUENCE [LARGE SCALE GENOMIC DNA]</scope>
    <source>
        <strain evidence="2">cv. E1</strain>
        <tissue evidence="1">Leaf</tissue>
    </source>
</reference>
<dbReference type="Proteomes" id="UP000828251">
    <property type="component" value="Unassembled WGS sequence"/>
</dbReference>
<evidence type="ECO:0000313" key="1">
    <source>
        <dbReference type="EMBL" id="KAH1032302.1"/>
    </source>
</evidence>
<dbReference type="AlphaFoldDB" id="A0A9D3ZG87"/>
<organism evidence="1 2">
    <name type="scientific">Gossypium stocksii</name>
    <dbReference type="NCBI Taxonomy" id="47602"/>
    <lineage>
        <taxon>Eukaryota</taxon>
        <taxon>Viridiplantae</taxon>
        <taxon>Streptophyta</taxon>
        <taxon>Embryophyta</taxon>
        <taxon>Tracheophyta</taxon>
        <taxon>Spermatophyta</taxon>
        <taxon>Magnoliopsida</taxon>
        <taxon>eudicotyledons</taxon>
        <taxon>Gunneridae</taxon>
        <taxon>Pentapetalae</taxon>
        <taxon>rosids</taxon>
        <taxon>malvids</taxon>
        <taxon>Malvales</taxon>
        <taxon>Malvaceae</taxon>
        <taxon>Malvoideae</taxon>
        <taxon>Gossypium</taxon>
    </lineage>
</organism>
<dbReference type="EMBL" id="JAIQCV010000013">
    <property type="protein sequence ID" value="KAH1032302.1"/>
    <property type="molecule type" value="Genomic_DNA"/>
</dbReference>
<comment type="caution">
    <text evidence="1">The sequence shown here is derived from an EMBL/GenBank/DDBJ whole genome shotgun (WGS) entry which is preliminary data.</text>
</comment>
<sequence length="86" mass="9407">MDCPTSFKEAHDEDVFVWGHVPNNSPPYKDAIKINVGVAWNIETKFSTYGAIVHDPGGMVFAKFTYSIAKAFDALLVEGLVLSCAI</sequence>
<gene>
    <name evidence="1" type="ORF">J1N35_044476</name>
</gene>
<keyword evidence="2" id="KW-1185">Reference proteome</keyword>
<proteinExistence type="predicted"/>
<evidence type="ECO:0000313" key="2">
    <source>
        <dbReference type="Proteomes" id="UP000828251"/>
    </source>
</evidence>
<name>A0A9D3ZG87_9ROSI</name>
<accession>A0A9D3ZG87</accession>